<dbReference type="Proteomes" id="UP000298652">
    <property type="component" value="Chromosome 9"/>
</dbReference>
<gene>
    <name evidence="1" type="ORF">SEVIR_9G203000v2</name>
</gene>
<proteinExistence type="predicted"/>
<sequence>MAAGSFVPLESRRRSLRRYVYQHAEKSGWILSPTCFGGLLPLRVVLLSGEPGPLVVLEVPDPLTPRDAMADGHLLLLRHSMCVVWLLRSPAMRMTGRILQGLGCNFSFLQGCLCKNWNVNTMSNINPA</sequence>
<reference evidence="1" key="1">
    <citation type="submission" date="2019-03" db="EMBL/GenBank/DDBJ databases">
        <title>WGS assembly of Setaria viridis.</title>
        <authorList>
            <person name="Huang P."/>
            <person name="Jenkins J."/>
            <person name="Grimwood J."/>
            <person name="Barry K."/>
            <person name="Healey A."/>
            <person name="Mamidi S."/>
            <person name="Sreedasyam A."/>
            <person name="Shu S."/>
            <person name="Feldman M."/>
            <person name="Wu J."/>
            <person name="Yu Y."/>
            <person name="Chen C."/>
            <person name="Johnson J."/>
            <person name="Rokhsar D."/>
            <person name="Baxter I."/>
            <person name="Schmutz J."/>
            <person name="Brutnell T."/>
            <person name="Kellogg E."/>
        </authorList>
    </citation>
    <scope>NUCLEOTIDE SEQUENCE [LARGE SCALE GENOMIC DNA]</scope>
</reference>
<keyword evidence="2" id="KW-1185">Reference proteome</keyword>
<dbReference type="Gramene" id="TKV93083">
    <property type="protein sequence ID" value="TKV93083"/>
    <property type="gene ID" value="SEVIR_9G203000v2"/>
</dbReference>
<organism evidence="1 2">
    <name type="scientific">Setaria viridis</name>
    <name type="common">Green bristlegrass</name>
    <name type="synonym">Setaria italica subsp. viridis</name>
    <dbReference type="NCBI Taxonomy" id="4556"/>
    <lineage>
        <taxon>Eukaryota</taxon>
        <taxon>Viridiplantae</taxon>
        <taxon>Streptophyta</taxon>
        <taxon>Embryophyta</taxon>
        <taxon>Tracheophyta</taxon>
        <taxon>Spermatophyta</taxon>
        <taxon>Magnoliopsida</taxon>
        <taxon>Liliopsida</taxon>
        <taxon>Poales</taxon>
        <taxon>Poaceae</taxon>
        <taxon>PACMAD clade</taxon>
        <taxon>Panicoideae</taxon>
        <taxon>Panicodae</taxon>
        <taxon>Paniceae</taxon>
        <taxon>Cenchrinae</taxon>
        <taxon>Setaria</taxon>
    </lineage>
</organism>
<protein>
    <submittedName>
        <fullName evidence="1">Uncharacterized protein</fullName>
    </submittedName>
</protein>
<dbReference type="EMBL" id="CM016560">
    <property type="protein sequence ID" value="TKV93083.1"/>
    <property type="molecule type" value="Genomic_DNA"/>
</dbReference>
<name>A0A4U6SY91_SETVI</name>
<evidence type="ECO:0000313" key="1">
    <source>
        <dbReference type="EMBL" id="TKV93083.1"/>
    </source>
</evidence>
<evidence type="ECO:0000313" key="2">
    <source>
        <dbReference type="Proteomes" id="UP000298652"/>
    </source>
</evidence>
<dbReference type="AlphaFoldDB" id="A0A4U6SY91"/>
<dbReference type="OMA" id="CKIWAVI"/>
<accession>A0A4U6SY91</accession>